<organism evidence="1 2">
    <name type="scientific">Heracleum sosnowskyi</name>
    <dbReference type="NCBI Taxonomy" id="360622"/>
    <lineage>
        <taxon>Eukaryota</taxon>
        <taxon>Viridiplantae</taxon>
        <taxon>Streptophyta</taxon>
        <taxon>Embryophyta</taxon>
        <taxon>Tracheophyta</taxon>
        <taxon>Spermatophyta</taxon>
        <taxon>Magnoliopsida</taxon>
        <taxon>eudicotyledons</taxon>
        <taxon>Gunneridae</taxon>
        <taxon>Pentapetalae</taxon>
        <taxon>asterids</taxon>
        <taxon>campanulids</taxon>
        <taxon>Apiales</taxon>
        <taxon>Apiaceae</taxon>
        <taxon>Apioideae</taxon>
        <taxon>apioid superclade</taxon>
        <taxon>Tordylieae</taxon>
        <taxon>Tordyliinae</taxon>
        <taxon>Heracleum</taxon>
    </lineage>
</organism>
<comment type="caution">
    <text evidence="1">The sequence shown here is derived from an EMBL/GenBank/DDBJ whole genome shotgun (WGS) entry which is preliminary data.</text>
</comment>
<dbReference type="EMBL" id="JAUIZM010000009">
    <property type="protein sequence ID" value="KAK1363042.1"/>
    <property type="molecule type" value="Genomic_DNA"/>
</dbReference>
<sequence length="150" mass="17461">MDAVRGVIVCEDQENGYQYLYKDRFMDDVDVHSMMLEWDTFKSYKEADLRLISARHFPEIKDSDHIIPNTRIKSSIRAKDGFLLKFYMLGVVYQDVHFEFPIDRQSDLSAPLRETVLSPTHIGSVRLMFLGNLGKKRRSTRGGKSEEILQ</sequence>
<protein>
    <submittedName>
        <fullName evidence="1">Uncharacterized protein</fullName>
    </submittedName>
</protein>
<keyword evidence="2" id="KW-1185">Reference proteome</keyword>
<evidence type="ECO:0000313" key="1">
    <source>
        <dbReference type="EMBL" id="KAK1363042.1"/>
    </source>
</evidence>
<reference evidence="1" key="2">
    <citation type="submission" date="2023-05" db="EMBL/GenBank/DDBJ databases">
        <authorList>
            <person name="Schelkunov M.I."/>
        </authorList>
    </citation>
    <scope>NUCLEOTIDE SEQUENCE</scope>
    <source>
        <strain evidence="1">Hsosn_3</strain>
        <tissue evidence="1">Leaf</tissue>
    </source>
</reference>
<name>A0AAD8HBD6_9APIA</name>
<proteinExistence type="predicted"/>
<evidence type="ECO:0000313" key="2">
    <source>
        <dbReference type="Proteomes" id="UP001237642"/>
    </source>
</evidence>
<dbReference type="AlphaFoldDB" id="A0AAD8HBD6"/>
<gene>
    <name evidence="1" type="ORF">POM88_038603</name>
</gene>
<accession>A0AAD8HBD6</accession>
<dbReference type="Proteomes" id="UP001237642">
    <property type="component" value="Unassembled WGS sequence"/>
</dbReference>
<reference evidence="1" key="1">
    <citation type="submission" date="2023-02" db="EMBL/GenBank/DDBJ databases">
        <title>Genome of toxic invasive species Heracleum sosnowskyi carries increased number of genes despite the absence of recent whole-genome duplications.</title>
        <authorList>
            <person name="Schelkunov M."/>
            <person name="Shtratnikova V."/>
            <person name="Makarenko M."/>
            <person name="Klepikova A."/>
            <person name="Omelchenko D."/>
            <person name="Novikova G."/>
            <person name="Obukhova E."/>
            <person name="Bogdanov V."/>
            <person name="Penin A."/>
            <person name="Logacheva M."/>
        </authorList>
    </citation>
    <scope>NUCLEOTIDE SEQUENCE</scope>
    <source>
        <strain evidence="1">Hsosn_3</strain>
        <tissue evidence="1">Leaf</tissue>
    </source>
</reference>